<dbReference type="SUPFAM" id="SSF74653">
    <property type="entry name" value="TolA/TonB C-terminal domain"/>
    <property type="match status" value="1"/>
</dbReference>
<feature type="domain" description="TonB C-terminal" evidence="1">
    <location>
        <begin position="74"/>
        <end position="151"/>
    </location>
</feature>
<evidence type="ECO:0000259" key="1">
    <source>
        <dbReference type="Pfam" id="PF03544"/>
    </source>
</evidence>
<accession>A0A1D7UYM8</accession>
<dbReference type="RefSeq" id="WP_069607924.1">
    <property type="nucleotide sequence ID" value="NZ_CP015217.1"/>
</dbReference>
<evidence type="ECO:0000313" key="3">
    <source>
        <dbReference type="Proteomes" id="UP000094197"/>
    </source>
</evidence>
<evidence type="ECO:0000313" key="2">
    <source>
        <dbReference type="EMBL" id="AOP34699.1"/>
    </source>
</evidence>
<sequence>MKFFKIGLIVVFFFGSMLFAVRKEKSKLSDIGFIYGISKNRISCQELIEKKFPLADATFEYPIVQVLAPMTIDSYPRSAIKKNIKRCVIDTYVIVNTDGILENYCLSANSCDHSDFNESAGMMLNTASYKPCKIDGASSTCYQKISIVFILN</sequence>
<gene>
    <name evidence="2" type="ORF">A0128_13060</name>
</gene>
<proteinExistence type="predicted"/>
<name>A0A1D7UYM8_9LEPT</name>
<dbReference type="GO" id="GO:0055085">
    <property type="term" value="P:transmembrane transport"/>
    <property type="evidence" value="ECO:0007669"/>
    <property type="project" value="InterPro"/>
</dbReference>
<dbReference type="Pfam" id="PF03544">
    <property type="entry name" value="TonB_C"/>
    <property type="match status" value="1"/>
</dbReference>
<organism evidence="2 3">
    <name type="scientific">Leptospira tipperaryensis</name>
    <dbReference type="NCBI Taxonomy" id="2564040"/>
    <lineage>
        <taxon>Bacteria</taxon>
        <taxon>Pseudomonadati</taxon>
        <taxon>Spirochaetota</taxon>
        <taxon>Spirochaetia</taxon>
        <taxon>Leptospirales</taxon>
        <taxon>Leptospiraceae</taxon>
        <taxon>Leptospira</taxon>
    </lineage>
</organism>
<protein>
    <recommendedName>
        <fullName evidence="1">TonB C-terminal domain-containing protein</fullName>
    </recommendedName>
</protein>
<keyword evidence="3" id="KW-1185">Reference proteome</keyword>
<dbReference type="Proteomes" id="UP000094197">
    <property type="component" value="Chromosome 1"/>
</dbReference>
<dbReference type="KEGG" id="laj:A0128_13060"/>
<reference evidence="2 3" key="1">
    <citation type="submission" date="2016-04" db="EMBL/GenBank/DDBJ databases">
        <title>Complete genome seqeunce of Leptospira alstonii serovar Room22.</title>
        <authorList>
            <person name="Nally J.E."/>
            <person name="Bayles D.O."/>
            <person name="Hurley D."/>
            <person name="Fanning S."/>
            <person name="McMahon B.J."/>
            <person name="Arent Z."/>
        </authorList>
    </citation>
    <scope>NUCLEOTIDE SEQUENCE [LARGE SCALE GENOMIC DNA]</scope>
    <source>
        <strain evidence="2 3">GWTS #1</strain>
    </source>
</reference>
<dbReference type="OrthoDB" id="9912967at2"/>
<dbReference type="InterPro" id="IPR037682">
    <property type="entry name" value="TonB_C"/>
</dbReference>
<dbReference type="EMBL" id="CP015217">
    <property type="protein sequence ID" value="AOP34699.1"/>
    <property type="molecule type" value="Genomic_DNA"/>
</dbReference>
<dbReference type="AlphaFoldDB" id="A0A1D7UYM8"/>